<keyword evidence="3 6" id="KW-1133">Transmembrane helix</keyword>
<keyword evidence="2 6" id="KW-0812">Transmembrane</keyword>
<dbReference type="PANTHER" id="PTHR13439">
    <property type="entry name" value="CT120 PROTEIN"/>
    <property type="match status" value="1"/>
</dbReference>
<evidence type="ECO:0000259" key="7">
    <source>
        <dbReference type="Pfam" id="PF03798"/>
    </source>
</evidence>
<evidence type="ECO:0000256" key="6">
    <source>
        <dbReference type="SAM" id="Phobius"/>
    </source>
</evidence>
<feature type="region of interest" description="Disordered" evidence="5">
    <location>
        <begin position="386"/>
        <end position="407"/>
    </location>
</feature>
<dbReference type="GO" id="GO:0055088">
    <property type="term" value="P:lipid homeostasis"/>
    <property type="evidence" value="ECO:0007669"/>
    <property type="project" value="TreeGrafter"/>
</dbReference>
<feature type="transmembrane region" description="Helical" evidence="6">
    <location>
        <begin position="87"/>
        <end position="106"/>
    </location>
</feature>
<evidence type="ECO:0000256" key="3">
    <source>
        <dbReference type="ARBA" id="ARBA00022989"/>
    </source>
</evidence>
<feature type="compositionally biased region" description="Low complexity" evidence="5">
    <location>
        <begin position="291"/>
        <end position="300"/>
    </location>
</feature>
<feature type="region of interest" description="Disordered" evidence="5">
    <location>
        <begin position="280"/>
        <end position="302"/>
    </location>
</feature>
<dbReference type="InterPro" id="IPR006634">
    <property type="entry name" value="TLC-dom"/>
</dbReference>
<comment type="caution">
    <text evidence="8">The sequence shown here is derived from an EMBL/GenBank/DDBJ whole genome shotgun (WGS) entry which is preliminary data.</text>
</comment>
<dbReference type="GO" id="GO:0016020">
    <property type="term" value="C:membrane"/>
    <property type="evidence" value="ECO:0007669"/>
    <property type="project" value="UniProtKB-SubCell"/>
</dbReference>
<evidence type="ECO:0000313" key="9">
    <source>
        <dbReference type="Proteomes" id="UP000780801"/>
    </source>
</evidence>
<name>A0A9P6KFF2_9FUNG</name>
<dbReference type="Pfam" id="PF03798">
    <property type="entry name" value="TRAM_LAG1_CLN8"/>
    <property type="match status" value="1"/>
</dbReference>
<reference evidence="8" key="1">
    <citation type="journal article" date="2020" name="Fungal Divers.">
        <title>Resolving the Mortierellaceae phylogeny through synthesis of multi-gene phylogenetics and phylogenomics.</title>
        <authorList>
            <person name="Vandepol N."/>
            <person name="Liber J."/>
            <person name="Desiro A."/>
            <person name="Na H."/>
            <person name="Kennedy M."/>
            <person name="Barry K."/>
            <person name="Grigoriev I.V."/>
            <person name="Miller A.N."/>
            <person name="O'Donnell K."/>
            <person name="Stajich J.E."/>
            <person name="Bonito G."/>
        </authorList>
    </citation>
    <scope>NUCLEOTIDE SEQUENCE</scope>
    <source>
        <strain evidence="8">KOD1015</strain>
    </source>
</reference>
<evidence type="ECO:0000313" key="8">
    <source>
        <dbReference type="EMBL" id="KAF9582896.1"/>
    </source>
</evidence>
<feature type="region of interest" description="Disordered" evidence="5">
    <location>
        <begin position="471"/>
        <end position="499"/>
    </location>
</feature>
<feature type="compositionally biased region" description="Basic and acidic residues" evidence="5">
    <location>
        <begin position="480"/>
        <end position="499"/>
    </location>
</feature>
<comment type="subcellular location">
    <subcellularLocation>
        <location evidence="1">Membrane</location>
        <topology evidence="1">Multi-pass membrane protein</topology>
    </subcellularLocation>
</comment>
<keyword evidence="9" id="KW-1185">Reference proteome</keyword>
<dbReference type="Proteomes" id="UP000780801">
    <property type="component" value="Unassembled WGS sequence"/>
</dbReference>
<evidence type="ECO:0000256" key="2">
    <source>
        <dbReference type="ARBA" id="ARBA00022692"/>
    </source>
</evidence>
<dbReference type="EMBL" id="JAABOA010000884">
    <property type="protein sequence ID" value="KAF9582896.1"/>
    <property type="molecule type" value="Genomic_DNA"/>
</dbReference>
<evidence type="ECO:0000256" key="1">
    <source>
        <dbReference type="ARBA" id="ARBA00004141"/>
    </source>
</evidence>
<feature type="transmembrane region" description="Helical" evidence="6">
    <location>
        <begin position="146"/>
        <end position="166"/>
    </location>
</feature>
<feature type="transmembrane region" description="Helical" evidence="6">
    <location>
        <begin position="118"/>
        <end position="140"/>
    </location>
</feature>
<gene>
    <name evidence="8" type="ORF">BGW38_010611</name>
</gene>
<evidence type="ECO:0000256" key="4">
    <source>
        <dbReference type="ARBA" id="ARBA00023136"/>
    </source>
</evidence>
<organism evidence="8 9">
    <name type="scientific">Lunasporangiospora selenospora</name>
    <dbReference type="NCBI Taxonomy" id="979761"/>
    <lineage>
        <taxon>Eukaryota</taxon>
        <taxon>Fungi</taxon>
        <taxon>Fungi incertae sedis</taxon>
        <taxon>Mucoromycota</taxon>
        <taxon>Mortierellomycotina</taxon>
        <taxon>Mortierellomycetes</taxon>
        <taxon>Mortierellales</taxon>
        <taxon>Mortierellaceae</taxon>
        <taxon>Lunasporangiospora</taxon>
    </lineage>
</organism>
<dbReference type="AlphaFoldDB" id="A0A9P6KFF2"/>
<evidence type="ECO:0000256" key="5">
    <source>
        <dbReference type="SAM" id="MobiDB-lite"/>
    </source>
</evidence>
<protein>
    <recommendedName>
        <fullName evidence="7">TLC domain-containing protein</fullName>
    </recommendedName>
</protein>
<keyword evidence="4 6" id="KW-0472">Membrane</keyword>
<dbReference type="GO" id="GO:0005783">
    <property type="term" value="C:endoplasmic reticulum"/>
    <property type="evidence" value="ECO:0007669"/>
    <property type="project" value="TreeGrafter"/>
</dbReference>
<accession>A0A9P6KFF2</accession>
<feature type="domain" description="TLC" evidence="7">
    <location>
        <begin position="28"/>
        <end position="166"/>
    </location>
</feature>
<feature type="transmembrane region" description="Helical" evidence="6">
    <location>
        <begin position="36"/>
        <end position="58"/>
    </location>
</feature>
<sequence length="515" mass="58121">MYTLSTYIQWFPQDEDQRSLVPPLSFRHVPRESPAATFYAAYFTSYLMCDLVLGWRYYRQYLDPLSGWAHHLFYLGVVSAASKQQHLGILFALGTPVEASSIFLSLGHIFPELRNDSIFAATFFVVRVLYPLLVLPDLVLNSESRMMWKVATVALLVHVYWFYRFIQQQLRYHKARQSKRLQVQEQQSPEQALCPSCLDSAPVMTLLPNDTKVVKELQQDEKEPKSVMEEFPVVKARSSLRGGKVFGSIRPKAFFLEKPLLEVNEVSGAEVSIMNGFEVNTSRSRSRRKASSSSSSSSYRPLSEIFVTGPEDHISESNQNVNADKSMEELLDEQAAEIRQSKQQSNQEPVESLFESEEEEAAVRALLGFRDPSRNKTFSAMAMKRLASSQSNSRGAMRLSRPSSMRDSRKRIGLDAISFECPVPKLEASTTKGPAQVAITEEVFESDKVCVGDATVVFRAKKPARSMRMSLPMVMSESARATEEMAQDEPRSTRSKSKVLDFETIRVPRGVSVNA</sequence>
<dbReference type="OrthoDB" id="341353at2759"/>
<dbReference type="InterPro" id="IPR050846">
    <property type="entry name" value="TLCD"/>
</dbReference>
<proteinExistence type="predicted"/>
<dbReference type="PANTHER" id="PTHR13439:SF72">
    <property type="entry name" value="TLC DOMAIN-CONTAINING PROTEIN"/>
    <property type="match status" value="1"/>
</dbReference>